<name>F2UQC0_SALR5</name>
<evidence type="ECO:0000256" key="4">
    <source>
        <dbReference type="ARBA" id="ARBA00022801"/>
    </source>
</evidence>
<gene>
    <name evidence="9" type="ORF">PTSG_10773</name>
</gene>
<dbReference type="SUPFAM" id="SSF144091">
    <property type="entry name" value="Rhomboid-like"/>
    <property type="match status" value="1"/>
</dbReference>
<dbReference type="PANTHER" id="PTHR43731:SF14">
    <property type="entry name" value="PRESENILIN-ASSOCIATED RHOMBOID-LIKE PROTEIN, MITOCHONDRIAL"/>
    <property type="match status" value="1"/>
</dbReference>
<dbReference type="InterPro" id="IPR035952">
    <property type="entry name" value="Rhomboid-like_sf"/>
</dbReference>
<evidence type="ECO:0000259" key="8">
    <source>
        <dbReference type="Pfam" id="PF01694"/>
    </source>
</evidence>
<dbReference type="RefSeq" id="XP_004988737.1">
    <property type="nucleotide sequence ID" value="XM_004988680.1"/>
</dbReference>
<keyword evidence="6 7" id="KW-0472">Membrane</keyword>
<dbReference type="InParanoid" id="F2UQC0"/>
<dbReference type="PANTHER" id="PTHR43731">
    <property type="entry name" value="RHOMBOID PROTEASE"/>
    <property type="match status" value="1"/>
</dbReference>
<proteinExistence type="inferred from homology"/>
<dbReference type="Proteomes" id="UP000007799">
    <property type="component" value="Unassembled WGS sequence"/>
</dbReference>
<accession>F2UQC0</accession>
<dbReference type="eggNOG" id="KOG2980">
    <property type="taxonomic scope" value="Eukaryota"/>
</dbReference>
<comment type="subcellular location">
    <subcellularLocation>
        <location evidence="1">Membrane</location>
        <topology evidence="1">Multi-pass membrane protein</topology>
    </subcellularLocation>
</comment>
<sequence length="148" mass="15812">MVTSSFSHASMSHFLINMFVFFSFGMPVAAVMGQLPFLRLYLAAAVSTALAHIGYYTILLPRLHPHANLTDPGSIGASGCVMAVMTYFAARAPRATVLLLIIPVPAWLAVSLFITADLFGAFKGGGSGVRGGPRIDNAVRPHRPRMHA</sequence>
<evidence type="ECO:0000256" key="1">
    <source>
        <dbReference type="ARBA" id="ARBA00004141"/>
    </source>
</evidence>
<dbReference type="InterPro" id="IPR022764">
    <property type="entry name" value="Peptidase_S54_rhomboid_dom"/>
</dbReference>
<dbReference type="AlphaFoldDB" id="F2UQC0"/>
<keyword evidence="5 7" id="KW-1133">Transmembrane helix</keyword>
<dbReference type="STRING" id="946362.F2UQC0"/>
<dbReference type="Pfam" id="PF01694">
    <property type="entry name" value="Rhomboid"/>
    <property type="match status" value="1"/>
</dbReference>
<evidence type="ECO:0000256" key="3">
    <source>
        <dbReference type="ARBA" id="ARBA00022692"/>
    </source>
</evidence>
<dbReference type="GO" id="GO:0004252">
    <property type="term" value="F:serine-type endopeptidase activity"/>
    <property type="evidence" value="ECO:0007669"/>
    <property type="project" value="InterPro"/>
</dbReference>
<dbReference type="GeneID" id="16069275"/>
<evidence type="ECO:0000256" key="7">
    <source>
        <dbReference type="SAM" id="Phobius"/>
    </source>
</evidence>
<evidence type="ECO:0000313" key="10">
    <source>
        <dbReference type="Proteomes" id="UP000007799"/>
    </source>
</evidence>
<dbReference type="KEGG" id="sre:PTSG_10773"/>
<dbReference type="EMBL" id="GL832988">
    <property type="protein sequence ID" value="EGD79788.1"/>
    <property type="molecule type" value="Genomic_DNA"/>
</dbReference>
<feature type="transmembrane region" description="Helical" evidence="7">
    <location>
        <begin position="97"/>
        <end position="122"/>
    </location>
</feature>
<dbReference type="InterPro" id="IPR050925">
    <property type="entry name" value="Rhomboid_protease_S54"/>
</dbReference>
<evidence type="ECO:0000256" key="5">
    <source>
        <dbReference type="ARBA" id="ARBA00022989"/>
    </source>
</evidence>
<dbReference type="GO" id="GO:0016020">
    <property type="term" value="C:membrane"/>
    <property type="evidence" value="ECO:0007669"/>
    <property type="project" value="UniProtKB-SubCell"/>
</dbReference>
<protein>
    <recommendedName>
        <fullName evidence="8">Peptidase S54 rhomboid domain-containing protein</fullName>
    </recommendedName>
</protein>
<feature type="domain" description="Peptidase S54 rhomboid" evidence="8">
    <location>
        <begin position="1"/>
        <end position="122"/>
    </location>
</feature>
<keyword evidence="10" id="KW-1185">Reference proteome</keyword>
<feature type="transmembrane region" description="Helical" evidence="7">
    <location>
        <begin position="72"/>
        <end position="90"/>
    </location>
</feature>
<reference evidence="9" key="1">
    <citation type="submission" date="2009-08" db="EMBL/GenBank/DDBJ databases">
        <title>Annotation of Salpingoeca rosetta.</title>
        <authorList>
            <consortium name="The Broad Institute Genome Sequencing Platform"/>
            <person name="Russ C."/>
            <person name="Cuomo C."/>
            <person name="Burger G."/>
            <person name="Gray M.W."/>
            <person name="Holland P.W.H."/>
            <person name="King N."/>
            <person name="Lang F.B.F."/>
            <person name="Roger A.J."/>
            <person name="Ruiz-Trillo I."/>
            <person name="Young S.K."/>
            <person name="Zeng Q."/>
            <person name="Gargeya S."/>
            <person name="Alvarado L."/>
            <person name="Berlin A."/>
            <person name="Chapman S.B."/>
            <person name="Chen Z."/>
            <person name="Freedman E."/>
            <person name="Gellesch M."/>
            <person name="Goldberg J."/>
            <person name="Griggs A."/>
            <person name="Gujja S."/>
            <person name="Heilman E."/>
            <person name="Heiman D."/>
            <person name="Howarth C."/>
            <person name="Mehta T."/>
            <person name="Neiman D."/>
            <person name="Pearson M."/>
            <person name="Roberts A."/>
            <person name="Saif S."/>
            <person name="Shea T."/>
            <person name="Shenoy N."/>
            <person name="Sisk P."/>
            <person name="Stolte C."/>
            <person name="Sykes S."/>
            <person name="White J."/>
            <person name="Yandava C."/>
            <person name="Haas B."/>
            <person name="Nusbaum C."/>
            <person name="Birren B."/>
        </authorList>
    </citation>
    <scope>NUCLEOTIDE SEQUENCE [LARGE SCALE GENOMIC DNA]</scope>
    <source>
        <strain evidence="9">ATCC 50818</strain>
    </source>
</reference>
<evidence type="ECO:0000313" key="9">
    <source>
        <dbReference type="EMBL" id="EGD79788.1"/>
    </source>
</evidence>
<feature type="transmembrane region" description="Helical" evidence="7">
    <location>
        <begin position="40"/>
        <end position="60"/>
    </location>
</feature>
<keyword evidence="4" id="KW-0378">Hydrolase</keyword>
<comment type="similarity">
    <text evidence="2">Belongs to the peptidase S54 family.</text>
</comment>
<keyword evidence="3 7" id="KW-0812">Transmembrane</keyword>
<dbReference type="OrthoDB" id="418595at2759"/>
<evidence type="ECO:0000256" key="6">
    <source>
        <dbReference type="ARBA" id="ARBA00023136"/>
    </source>
</evidence>
<dbReference type="Gene3D" id="1.20.1540.10">
    <property type="entry name" value="Rhomboid-like"/>
    <property type="match status" value="1"/>
</dbReference>
<evidence type="ECO:0000256" key="2">
    <source>
        <dbReference type="ARBA" id="ARBA00009045"/>
    </source>
</evidence>
<organism evidence="10">
    <name type="scientific">Salpingoeca rosetta (strain ATCC 50818 / BSB-021)</name>
    <dbReference type="NCBI Taxonomy" id="946362"/>
    <lineage>
        <taxon>Eukaryota</taxon>
        <taxon>Choanoflagellata</taxon>
        <taxon>Craspedida</taxon>
        <taxon>Salpingoecidae</taxon>
        <taxon>Salpingoeca</taxon>
    </lineage>
</organism>
<feature type="transmembrane region" description="Helical" evidence="7">
    <location>
        <begin position="12"/>
        <end position="33"/>
    </location>
</feature>